<gene>
    <name evidence="3" type="ORF">KH142_00585</name>
</gene>
<dbReference type="InterPro" id="IPR000792">
    <property type="entry name" value="Tscrpt_reg_LuxR_C"/>
</dbReference>
<feature type="transmembrane region" description="Helical" evidence="1">
    <location>
        <begin position="272"/>
        <end position="290"/>
    </location>
</feature>
<proteinExistence type="predicted"/>
<evidence type="ECO:0000313" key="4">
    <source>
        <dbReference type="Proteomes" id="UP000727506"/>
    </source>
</evidence>
<feature type="transmembrane region" description="Helical" evidence="1">
    <location>
        <begin position="31"/>
        <end position="50"/>
    </location>
</feature>
<keyword evidence="1" id="KW-0812">Transmembrane</keyword>
<feature type="transmembrane region" description="Helical" evidence="1">
    <location>
        <begin position="148"/>
        <end position="170"/>
    </location>
</feature>
<feature type="transmembrane region" description="Helical" evidence="1">
    <location>
        <begin position="62"/>
        <end position="83"/>
    </location>
</feature>
<sequence length="382" mass="40584">MYIFSGTALLAATLLLFAVGALPKPFVAPVAATSAILGGGGVAFVILLWSELYSRLDSVRVVLCYSVSMALAAFAVYVCLGLLPAWFMAAAALLPLASLACVAAGFGVLPESDPSQSRRASIRTPWTLIALMAMFAAAYGMGSRDAETFVLGPHSALGTLAVAVVLFAYVSLRRQRLDVDALCRFALPIPAAALLVAPAIGGFSREAADFCMNASCAAFSVFAMVVCAGLSRSCGLSPVWIFGIERAARALACMAGRHAGSLIAPFADPRQAAGVLMLACAVAFAGALLVRRDAFRWWEWVFADRGRDEVLYEKRCRALASECGLSAREEEVLALLGRDEGLAAIERELVIAEGTAKTHIRHVYCKTGVHSRRELMERLGVR</sequence>
<dbReference type="AlphaFoldDB" id="A0A943USF1"/>
<name>A0A943USF1_9ACTN</name>
<keyword evidence="1" id="KW-1133">Transmembrane helix</keyword>
<dbReference type="GO" id="GO:0006355">
    <property type="term" value="P:regulation of DNA-templated transcription"/>
    <property type="evidence" value="ECO:0007669"/>
    <property type="project" value="InterPro"/>
</dbReference>
<comment type="caution">
    <text evidence="3">The sequence shown here is derived from an EMBL/GenBank/DDBJ whole genome shotgun (WGS) entry which is preliminary data.</text>
</comment>
<dbReference type="InterPro" id="IPR016032">
    <property type="entry name" value="Sig_transdc_resp-reg_C-effctor"/>
</dbReference>
<evidence type="ECO:0000256" key="1">
    <source>
        <dbReference type="SAM" id="Phobius"/>
    </source>
</evidence>
<reference evidence="3" key="1">
    <citation type="submission" date="2021-02" db="EMBL/GenBank/DDBJ databases">
        <title>Infant gut strain persistence is associated with maternal origin, phylogeny, and functional potential including surface adhesion and iron acquisition.</title>
        <authorList>
            <person name="Lou Y.C."/>
        </authorList>
    </citation>
    <scope>NUCLEOTIDE SEQUENCE</scope>
    <source>
        <strain evidence="3">L2_039_000G1_dasL2_039_000G1_concoct_11</strain>
    </source>
</reference>
<feature type="transmembrane region" description="Helical" evidence="1">
    <location>
        <begin position="182"/>
        <end position="200"/>
    </location>
</feature>
<dbReference type="SMART" id="SM00421">
    <property type="entry name" value="HTH_LUXR"/>
    <property type="match status" value="1"/>
</dbReference>
<dbReference type="Gene3D" id="1.10.10.10">
    <property type="entry name" value="Winged helix-like DNA-binding domain superfamily/Winged helix DNA-binding domain"/>
    <property type="match status" value="1"/>
</dbReference>
<feature type="domain" description="HTH luxR-type" evidence="2">
    <location>
        <begin position="322"/>
        <end position="379"/>
    </location>
</feature>
<keyword evidence="1" id="KW-0472">Membrane</keyword>
<dbReference type="Proteomes" id="UP000727506">
    <property type="component" value="Unassembled WGS sequence"/>
</dbReference>
<dbReference type="CDD" id="cd06170">
    <property type="entry name" value="LuxR_C_like"/>
    <property type="match status" value="1"/>
</dbReference>
<accession>A0A943USF1</accession>
<dbReference type="InterPro" id="IPR036388">
    <property type="entry name" value="WH-like_DNA-bd_sf"/>
</dbReference>
<dbReference type="Pfam" id="PF00196">
    <property type="entry name" value="GerE"/>
    <property type="match status" value="1"/>
</dbReference>
<dbReference type="SUPFAM" id="SSF46894">
    <property type="entry name" value="C-terminal effector domain of the bipartite response regulators"/>
    <property type="match status" value="1"/>
</dbReference>
<organism evidence="3 4">
    <name type="scientific">Slackia piriformis</name>
    <dbReference type="NCBI Taxonomy" id="626934"/>
    <lineage>
        <taxon>Bacteria</taxon>
        <taxon>Bacillati</taxon>
        <taxon>Actinomycetota</taxon>
        <taxon>Coriobacteriia</taxon>
        <taxon>Eggerthellales</taxon>
        <taxon>Eggerthellaceae</taxon>
        <taxon>Slackia</taxon>
    </lineage>
</organism>
<evidence type="ECO:0000313" key="3">
    <source>
        <dbReference type="EMBL" id="MBS6939986.1"/>
    </source>
</evidence>
<dbReference type="EMBL" id="JAGZSV010000004">
    <property type="protein sequence ID" value="MBS6939986.1"/>
    <property type="molecule type" value="Genomic_DNA"/>
</dbReference>
<protein>
    <submittedName>
        <fullName evidence="3">Helix-turn-helix transcriptional regulator</fullName>
    </submittedName>
</protein>
<dbReference type="GO" id="GO:0003677">
    <property type="term" value="F:DNA binding"/>
    <property type="evidence" value="ECO:0007669"/>
    <property type="project" value="InterPro"/>
</dbReference>
<evidence type="ECO:0000259" key="2">
    <source>
        <dbReference type="SMART" id="SM00421"/>
    </source>
</evidence>
<feature type="transmembrane region" description="Helical" evidence="1">
    <location>
        <begin position="121"/>
        <end position="142"/>
    </location>
</feature>
<feature type="transmembrane region" description="Helical" evidence="1">
    <location>
        <begin position="89"/>
        <end position="109"/>
    </location>
</feature>